<accession>A0A552M0R3</accession>
<feature type="coiled-coil region" evidence="1">
    <location>
        <begin position="21"/>
        <end position="48"/>
    </location>
</feature>
<sequence>MQTITTLIFTGITIGTIVFRFGEEKNKLENLENEQKAIASEVKEMRSGLKNFYTREEAEKDFAILDCLWEAKYQVLEKSQSKKSY</sequence>
<reference evidence="2 3" key="1">
    <citation type="submission" date="2019-01" db="EMBL/GenBank/DDBJ databases">
        <title>Coherence of Microcystis species and biogeography revealed through population genomics.</title>
        <authorList>
            <person name="Perez-Carrascal O.M."/>
            <person name="Terrat Y."/>
            <person name="Giani A."/>
            <person name="Fortin N."/>
            <person name="Tromas N."/>
            <person name="Shapiro B.J."/>
        </authorList>
    </citation>
    <scope>NUCLEOTIDE SEQUENCE [LARGE SCALE GENOMIC DNA]</scope>
    <source>
        <strain evidence="2">Mf_WU_F_19750830_S460</strain>
    </source>
</reference>
<evidence type="ECO:0000256" key="1">
    <source>
        <dbReference type="SAM" id="Coils"/>
    </source>
</evidence>
<evidence type="ECO:0000313" key="2">
    <source>
        <dbReference type="EMBL" id="TRV26059.1"/>
    </source>
</evidence>
<dbReference type="EMBL" id="SFAN01000027">
    <property type="protein sequence ID" value="TRV26059.1"/>
    <property type="molecule type" value="Genomic_DNA"/>
</dbReference>
<dbReference type="AlphaFoldDB" id="A0A552M0R3"/>
<gene>
    <name evidence="2" type="ORF">EWV40_03530</name>
</gene>
<organism evidence="2 3">
    <name type="scientific">Microcystis flos-aquae Mf_WU_F_19750830_S460</name>
    <dbReference type="NCBI Taxonomy" id="2486237"/>
    <lineage>
        <taxon>Bacteria</taxon>
        <taxon>Bacillati</taxon>
        <taxon>Cyanobacteriota</taxon>
        <taxon>Cyanophyceae</taxon>
        <taxon>Oscillatoriophycideae</taxon>
        <taxon>Chroococcales</taxon>
        <taxon>Microcystaceae</taxon>
        <taxon>Microcystis</taxon>
    </lineage>
</organism>
<keyword evidence="1" id="KW-0175">Coiled coil</keyword>
<comment type="caution">
    <text evidence="2">The sequence shown here is derived from an EMBL/GenBank/DDBJ whole genome shotgun (WGS) entry which is preliminary data.</text>
</comment>
<evidence type="ECO:0000313" key="3">
    <source>
        <dbReference type="Proteomes" id="UP000320730"/>
    </source>
</evidence>
<proteinExistence type="predicted"/>
<name>A0A552M0R3_9CHRO</name>
<protein>
    <submittedName>
        <fullName evidence="2">Uncharacterized protein</fullName>
    </submittedName>
</protein>
<dbReference type="Proteomes" id="UP000320730">
    <property type="component" value="Unassembled WGS sequence"/>
</dbReference>